<evidence type="ECO:0000256" key="1">
    <source>
        <dbReference type="SAM" id="Phobius"/>
    </source>
</evidence>
<accession>A0AAD4L7J9</accession>
<evidence type="ECO:0000313" key="3">
    <source>
        <dbReference type="Proteomes" id="UP001201163"/>
    </source>
</evidence>
<protein>
    <submittedName>
        <fullName evidence="2">Uncharacterized protein</fullName>
    </submittedName>
</protein>
<dbReference type="Proteomes" id="UP001201163">
    <property type="component" value="Unassembled WGS sequence"/>
</dbReference>
<gene>
    <name evidence="2" type="ORF">EDB92DRAFT_1569458</name>
</gene>
<name>A0AAD4L7J9_9AGAM</name>
<organism evidence="2 3">
    <name type="scientific">Lactarius akahatsu</name>
    <dbReference type="NCBI Taxonomy" id="416441"/>
    <lineage>
        <taxon>Eukaryota</taxon>
        <taxon>Fungi</taxon>
        <taxon>Dikarya</taxon>
        <taxon>Basidiomycota</taxon>
        <taxon>Agaricomycotina</taxon>
        <taxon>Agaricomycetes</taxon>
        <taxon>Russulales</taxon>
        <taxon>Russulaceae</taxon>
        <taxon>Lactarius</taxon>
    </lineage>
</organism>
<reference evidence="2" key="1">
    <citation type="submission" date="2022-01" db="EMBL/GenBank/DDBJ databases">
        <title>Comparative genomics reveals a dynamic genome evolution in the ectomycorrhizal milk-cap (Lactarius) mushrooms.</title>
        <authorList>
            <consortium name="DOE Joint Genome Institute"/>
            <person name="Lebreton A."/>
            <person name="Tang N."/>
            <person name="Kuo A."/>
            <person name="LaButti K."/>
            <person name="Drula E."/>
            <person name="Barry K."/>
            <person name="Clum A."/>
            <person name="Lipzen A."/>
            <person name="Mousain D."/>
            <person name="Ng V."/>
            <person name="Wang R."/>
            <person name="Wang X."/>
            <person name="Dai Y."/>
            <person name="Henrissat B."/>
            <person name="Grigoriev I.V."/>
            <person name="Guerin-Laguette A."/>
            <person name="Yu F."/>
            <person name="Martin F.M."/>
        </authorList>
    </citation>
    <scope>NUCLEOTIDE SEQUENCE</scope>
    <source>
        <strain evidence="2">QP</strain>
    </source>
</reference>
<comment type="caution">
    <text evidence="2">The sequence shown here is derived from an EMBL/GenBank/DDBJ whole genome shotgun (WGS) entry which is preliminary data.</text>
</comment>
<feature type="transmembrane region" description="Helical" evidence="1">
    <location>
        <begin position="123"/>
        <end position="145"/>
    </location>
</feature>
<proteinExistence type="predicted"/>
<keyword evidence="1" id="KW-1133">Transmembrane helix</keyword>
<keyword evidence="1" id="KW-0472">Membrane</keyword>
<keyword evidence="3" id="KW-1185">Reference proteome</keyword>
<feature type="transmembrane region" description="Helical" evidence="1">
    <location>
        <begin position="81"/>
        <end position="103"/>
    </location>
</feature>
<sequence>MEHGPTDFFLDHAFVELNFDVACVFGPFSPYYVTRHPPPRPFNPSIHRHGRESRRAFVLSTWLIDARICGSRGLIHHHITVITTSLIGDAFLIIFSVASGVTAIPPVNLARLSPTDTVFLSSIYDWLIVTSSYIGYPWPLSAVSLRPLDRRRVRHSAASRPPS</sequence>
<evidence type="ECO:0000313" key="2">
    <source>
        <dbReference type="EMBL" id="KAH8983434.1"/>
    </source>
</evidence>
<dbReference type="EMBL" id="JAKELL010000088">
    <property type="protein sequence ID" value="KAH8983434.1"/>
    <property type="molecule type" value="Genomic_DNA"/>
</dbReference>
<dbReference type="AlphaFoldDB" id="A0AAD4L7J9"/>
<keyword evidence="1" id="KW-0812">Transmembrane</keyword>